<evidence type="ECO:0000313" key="2">
    <source>
        <dbReference type="Proteomes" id="UP001595693"/>
    </source>
</evidence>
<dbReference type="EMBL" id="JBHSAJ010000145">
    <property type="protein sequence ID" value="MFC3937882.1"/>
    <property type="molecule type" value="Genomic_DNA"/>
</dbReference>
<name>A0ABV8DI20_9BURK</name>
<reference evidence="2" key="1">
    <citation type="journal article" date="2019" name="Int. J. Syst. Evol. Microbiol.">
        <title>The Global Catalogue of Microorganisms (GCM) 10K type strain sequencing project: providing services to taxonomists for standard genome sequencing and annotation.</title>
        <authorList>
            <consortium name="The Broad Institute Genomics Platform"/>
            <consortium name="The Broad Institute Genome Sequencing Center for Infectious Disease"/>
            <person name="Wu L."/>
            <person name="Ma J."/>
        </authorList>
    </citation>
    <scope>NUCLEOTIDE SEQUENCE [LARGE SCALE GENOMIC DNA]</scope>
    <source>
        <strain evidence="2">CCUG 2113</strain>
    </source>
</reference>
<accession>A0ABV8DI20</accession>
<protein>
    <submittedName>
        <fullName evidence="1">YkgJ family cysteine cluster protein</fullName>
    </submittedName>
</protein>
<gene>
    <name evidence="1" type="ORF">ACFOW3_24990</name>
</gene>
<dbReference type="InterPro" id="IPR005358">
    <property type="entry name" value="Puta_zinc/iron-chelating_dom"/>
</dbReference>
<dbReference type="Pfam" id="PF03692">
    <property type="entry name" value="CxxCxxCC"/>
    <property type="match status" value="1"/>
</dbReference>
<dbReference type="RefSeq" id="WP_055402355.1">
    <property type="nucleotide sequence ID" value="NZ_JAMXAX010000184.1"/>
</dbReference>
<sequence>MASEAGPAIRWDTSDRAAHLQRVRQREGEILGPEGRARIDARARAVLVPANADRMRLVNEAIGAPSRANAIVWLHRAADRLSQAVAREVACRRGCDACCHQDVVVTQAEAELIGRAIGQRPAAAPAGAVSVGRDLNEPPPMPARHTGQPCPFLEAGECGIFRNRPLVCRLNANFDEDALLCQIVPGESISVPYVDTSIEKAVYHGKVAAGGLVADIRDWFPSEIGEQ</sequence>
<proteinExistence type="predicted"/>
<evidence type="ECO:0000313" key="1">
    <source>
        <dbReference type="EMBL" id="MFC3937882.1"/>
    </source>
</evidence>
<keyword evidence="2" id="KW-1185">Reference proteome</keyword>
<dbReference type="Proteomes" id="UP001595693">
    <property type="component" value="Unassembled WGS sequence"/>
</dbReference>
<organism evidence="1 2">
    <name type="scientific">Acidovorax facilis</name>
    <dbReference type="NCBI Taxonomy" id="12917"/>
    <lineage>
        <taxon>Bacteria</taxon>
        <taxon>Pseudomonadati</taxon>
        <taxon>Pseudomonadota</taxon>
        <taxon>Betaproteobacteria</taxon>
        <taxon>Burkholderiales</taxon>
        <taxon>Comamonadaceae</taxon>
        <taxon>Acidovorax</taxon>
    </lineage>
</organism>
<comment type="caution">
    <text evidence="1">The sequence shown here is derived from an EMBL/GenBank/DDBJ whole genome shotgun (WGS) entry which is preliminary data.</text>
</comment>